<protein>
    <submittedName>
        <fullName evidence="3">Nucleotide pyrophosphatase</fullName>
    </submittedName>
</protein>
<dbReference type="Pfam" id="PF01663">
    <property type="entry name" value="Phosphodiest"/>
    <property type="match status" value="1"/>
</dbReference>
<organism evidence="3 4">
    <name type="scientific">Nocardia uniformis</name>
    <dbReference type="NCBI Taxonomy" id="53432"/>
    <lineage>
        <taxon>Bacteria</taxon>
        <taxon>Bacillati</taxon>
        <taxon>Actinomycetota</taxon>
        <taxon>Actinomycetes</taxon>
        <taxon>Mycobacteriales</taxon>
        <taxon>Nocardiaceae</taxon>
        <taxon>Nocardia</taxon>
    </lineage>
</organism>
<dbReference type="AlphaFoldDB" id="A0A849C8B4"/>
<evidence type="ECO:0000313" key="4">
    <source>
        <dbReference type="Proteomes" id="UP000586827"/>
    </source>
</evidence>
<dbReference type="PANTHER" id="PTHR10151:SF120">
    <property type="entry name" value="BIS(5'-ADENOSYL)-TRIPHOSPHATASE"/>
    <property type="match status" value="1"/>
</dbReference>
<name>A0A849C8B4_9NOCA</name>
<feature type="region of interest" description="Disordered" evidence="1">
    <location>
        <begin position="306"/>
        <end position="334"/>
    </location>
</feature>
<evidence type="ECO:0000256" key="2">
    <source>
        <dbReference type="SAM" id="SignalP"/>
    </source>
</evidence>
<evidence type="ECO:0000256" key="1">
    <source>
        <dbReference type="SAM" id="MobiDB-lite"/>
    </source>
</evidence>
<sequence>MSRTHRILAAVALAALPLAAAAPAPAAPIENKVVVIGIDGTLWSEVLAADAPNLGRLAAEGTLARTSIAPHTTMSCVSWATALTGVWDTKHGIQDNGSTCNPGPFAQYPTVFTQVERERPALTTASIGTWDKIGMIARTGSPKADRVVVTQIDPTGAGVCETTADANATAQAVTAIADDGADLLFTHLDQVDIVGHTLRGIWPQAYRDAIGRADGLVGKITAAVDARAAAYSNERWTILVTTDHGHKPDGGHGGQSAYETASFVLARGAGFAAGAENNGYTLADITPTVLDLLDVPAPANLDGRSMLTGGSGNPAAPVPNTPPVDSGITGSSSGSAQAAMVANPLCVLGSGSASGSASGSFDR</sequence>
<dbReference type="SUPFAM" id="SSF53649">
    <property type="entry name" value="Alkaline phosphatase-like"/>
    <property type="match status" value="1"/>
</dbReference>
<dbReference type="Gene3D" id="3.40.720.10">
    <property type="entry name" value="Alkaline Phosphatase, subunit A"/>
    <property type="match status" value="2"/>
</dbReference>
<dbReference type="RefSeq" id="WP_067524884.1">
    <property type="nucleotide sequence ID" value="NZ_JABELX010000008.1"/>
</dbReference>
<dbReference type="PANTHER" id="PTHR10151">
    <property type="entry name" value="ECTONUCLEOTIDE PYROPHOSPHATASE/PHOSPHODIESTERASE"/>
    <property type="match status" value="1"/>
</dbReference>
<feature type="chain" id="PRO_5032734373" evidence="2">
    <location>
        <begin position="27"/>
        <end position="363"/>
    </location>
</feature>
<dbReference type="InterPro" id="IPR017850">
    <property type="entry name" value="Alkaline_phosphatase_core_sf"/>
</dbReference>
<dbReference type="EMBL" id="JABELX010000008">
    <property type="protein sequence ID" value="NNH72610.1"/>
    <property type="molecule type" value="Genomic_DNA"/>
</dbReference>
<gene>
    <name evidence="3" type="ORF">HLB23_22565</name>
</gene>
<comment type="caution">
    <text evidence="3">The sequence shown here is derived from an EMBL/GenBank/DDBJ whole genome shotgun (WGS) entry which is preliminary data.</text>
</comment>
<dbReference type="Proteomes" id="UP000586827">
    <property type="component" value="Unassembled WGS sequence"/>
</dbReference>
<reference evidence="3 4" key="1">
    <citation type="submission" date="2020-05" db="EMBL/GenBank/DDBJ databases">
        <title>MicrobeNet Type strains.</title>
        <authorList>
            <person name="Nicholson A.C."/>
        </authorList>
    </citation>
    <scope>NUCLEOTIDE SEQUENCE [LARGE SCALE GENOMIC DNA]</scope>
    <source>
        <strain evidence="3 4">JCM 3224</strain>
    </source>
</reference>
<proteinExistence type="predicted"/>
<accession>A0A849C8B4</accession>
<keyword evidence="2" id="KW-0732">Signal</keyword>
<evidence type="ECO:0000313" key="3">
    <source>
        <dbReference type="EMBL" id="NNH72610.1"/>
    </source>
</evidence>
<keyword evidence="4" id="KW-1185">Reference proteome</keyword>
<feature type="signal peptide" evidence="2">
    <location>
        <begin position="1"/>
        <end position="26"/>
    </location>
</feature>
<dbReference type="GO" id="GO:0016787">
    <property type="term" value="F:hydrolase activity"/>
    <property type="evidence" value="ECO:0007669"/>
    <property type="project" value="UniProtKB-ARBA"/>
</dbReference>
<dbReference type="InterPro" id="IPR002591">
    <property type="entry name" value="Phosphodiest/P_Trfase"/>
</dbReference>